<reference evidence="1 2" key="2">
    <citation type="submission" date="2015-05" db="EMBL/GenBank/DDBJ databases">
        <title>Lifestyle Evolution in Cyanobacterial Symbionts of Sponges.</title>
        <authorList>
            <person name="Burgsdorf I."/>
            <person name="Slaby B.M."/>
            <person name="Handley K.M."/>
            <person name="Haber M."/>
            <person name="Blom J."/>
            <person name="Marshall C.W."/>
            <person name="Gilbert J.A."/>
            <person name="Hentschel U."/>
            <person name="Steindler L."/>
        </authorList>
    </citation>
    <scope>NUCLEOTIDE SEQUENCE [LARGE SCALE GENOMIC DNA]</scope>
    <source>
        <strain evidence="1">15L</strain>
    </source>
</reference>
<sequence length="78" mass="8763">MTKTTVRILLFGRLREEHGWHERLMELPRPVTTVAQLQQALGIHCPGLRWAVNQDFATPDHPLQPGDELAFLPPVTGG</sequence>
<dbReference type="AlphaFoldDB" id="A0A0G8AWI7"/>
<dbReference type="Proteomes" id="UP000035037">
    <property type="component" value="Unassembled WGS sequence"/>
</dbReference>
<comment type="caution">
    <text evidence="1">The sequence shown here is derived from an EMBL/GenBank/DDBJ whole genome shotgun (WGS) entry which is preliminary data.</text>
</comment>
<evidence type="ECO:0000313" key="1">
    <source>
        <dbReference type="EMBL" id="KKZ13655.1"/>
    </source>
</evidence>
<dbReference type="InterPro" id="IPR012675">
    <property type="entry name" value="Beta-grasp_dom_sf"/>
</dbReference>
<dbReference type="InterPro" id="IPR016155">
    <property type="entry name" value="Mopterin_synth/thiamin_S_b"/>
</dbReference>
<gene>
    <name evidence="1" type="ORF">TQ37_03930</name>
</gene>
<reference evidence="1 2" key="1">
    <citation type="submission" date="2015-02" db="EMBL/GenBank/DDBJ databases">
        <authorList>
            <person name="Slaby B."/>
            <person name="Hentschel U."/>
        </authorList>
    </citation>
    <scope>NUCLEOTIDE SEQUENCE [LARGE SCALE GENOMIC DNA]</scope>
    <source>
        <strain evidence="1">15L</strain>
    </source>
</reference>
<proteinExistence type="predicted"/>
<protein>
    <submittedName>
        <fullName evidence="1">Uncharacterized protein</fullName>
    </submittedName>
</protein>
<organism evidence="1 2">
    <name type="scientific">Candidatus Synechococcus spongiarum 15L</name>
    <dbReference type="NCBI Taxonomy" id="1608419"/>
    <lineage>
        <taxon>Bacteria</taxon>
        <taxon>Bacillati</taxon>
        <taxon>Cyanobacteriota</taxon>
        <taxon>Cyanophyceae</taxon>
        <taxon>Synechococcales</taxon>
        <taxon>Synechococcaceae</taxon>
        <taxon>Synechococcus</taxon>
    </lineage>
</organism>
<name>A0A0G8AWI7_9SYNE</name>
<dbReference type="NCBIfam" id="TIGR01682">
    <property type="entry name" value="moaD"/>
    <property type="match status" value="1"/>
</dbReference>
<dbReference type="CDD" id="cd00754">
    <property type="entry name" value="Ubl_MoaD"/>
    <property type="match status" value="1"/>
</dbReference>
<dbReference type="PATRIC" id="fig|1608419.3.peg.2259"/>
<dbReference type="Pfam" id="PF02597">
    <property type="entry name" value="ThiS"/>
    <property type="match status" value="1"/>
</dbReference>
<accession>A0A0G8AWI7</accession>
<dbReference type="InterPro" id="IPR003749">
    <property type="entry name" value="ThiS/MoaD-like"/>
</dbReference>
<dbReference type="STRING" id="431041.FLM9_158"/>
<dbReference type="Gene3D" id="3.10.20.30">
    <property type="match status" value="1"/>
</dbReference>
<dbReference type="SUPFAM" id="SSF54285">
    <property type="entry name" value="MoaD/ThiS"/>
    <property type="match status" value="1"/>
</dbReference>
<evidence type="ECO:0000313" key="2">
    <source>
        <dbReference type="Proteomes" id="UP000035037"/>
    </source>
</evidence>
<dbReference type="EMBL" id="JYFQ01000079">
    <property type="protein sequence ID" value="KKZ13655.1"/>
    <property type="molecule type" value="Genomic_DNA"/>
</dbReference>